<gene>
    <name evidence="2" type="ORF">GCM10022381_15510</name>
</gene>
<keyword evidence="3" id="KW-1185">Reference proteome</keyword>
<proteinExistence type="predicted"/>
<feature type="region of interest" description="Disordered" evidence="1">
    <location>
        <begin position="1"/>
        <end position="27"/>
    </location>
</feature>
<organism evidence="2 3">
    <name type="scientific">Leifsonia kafniensis</name>
    <dbReference type="NCBI Taxonomy" id="475957"/>
    <lineage>
        <taxon>Bacteria</taxon>
        <taxon>Bacillati</taxon>
        <taxon>Actinomycetota</taxon>
        <taxon>Actinomycetes</taxon>
        <taxon>Micrococcales</taxon>
        <taxon>Microbacteriaceae</taxon>
        <taxon>Leifsonia</taxon>
    </lineage>
</organism>
<dbReference type="EMBL" id="BAABCN010000002">
    <property type="protein sequence ID" value="GAA3873446.1"/>
    <property type="molecule type" value="Genomic_DNA"/>
</dbReference>
<evidence type="ECO:0000313" key="3">
    <source>
        <dbReference type="Proteomes" id="UP001501803"/>
    </source>
</evidence>
<name>A0ABP7KCZ3_9MICO</name>
<evidence type="ECO:0000313" key="2">
    <source>
        <dbReference type="EMBL" id="GAA3873446.1"/>
    </source>
</evidence>
<protein>
    <submittedName>
        <fullName evidence="2">Uncharacterized protein</fullName>
    </submittedName>
</protein>
<dbReference type="Proteomes" id="UP001501803">
    <property type="component" value="Unassembled WGS sequence"/>
</dbReference>
<sequence>MNTHLAPMPGLQDCPPQPESTPEVRPPVRRVGHLDRAAMYLGIALIRWSRRPARAAKRRERPVFNAAELERRREADHNLALSMIPFR</sequence>
<dbReference type="RefSeq" id="WP_345064243.1">
    <property type="nucleotide sequence ID" value="NZ_BAABCN010000002.1"/>
</dbReference>
<reference evidence="3" key="1">
    <citation type="journal article" date="2019" name="Int. J. Syst. Evol. Microbiol.">
        <title>The Global Catalogue of Microorganisms (GCM) 10K type strain sequencing project: providing services to taxonomists for standard genome sequencing and annotation.</title>
        <authorList>
            <consortium name="The Broad Institute Genomics Platform"/>
            <consortium name="The Broad Institute Genome Sequencing Center for Infectious Disease"/>
            <person name="Wu L."/>
            <person name="Ma J."/>
        </authorList>
    </citation>
    <scope>NUCLEOTIDE SEQUENCE [LARGE SCALE GENOMIC DNA]</scope>
    <source>
        <strain evidence="3">JCM 17021</strain>
    </source>
</reference>
<evidence type="ECO:0000256" key="1">
    <source>
        <dbReference type="SAM" id="MobiDB-lite"/>
    </source>
</evidence>
<comment type="caution">
    <text evidence="2">The sequence shown here is derived from an EMBL/GenBank/DDBJ whole genome shotgun (WGS) entry which is preliminary data.</text>
</comment>
<accession>A0ABP7KCZ3</accession>